<reference evidence="1 2" key="1">
    <citation type="submission" date="2022-07" db="EMBL/GenBank/DDBJ databases">
        <title>Mucilaginibacter sp. JC4.</title>
        <authorList>
            <person name="Le V."/>
            <person name="Ko S.-R."/>
            <person name="Ahn C.-Y."/>
            <person name="Oh H.-M."/>
        </authorList>
    </citation>
    <scope>NUCLEOTIDE SEQUENCE [LARGE SCALE GENOMIC DNA]</scope>
    <source>
        <strain evidence="1 2">JC4</strain>
    </source>
</reference>
<evidence type="ECO:0008006" key="3">
    <source>
        <dbReference type="Google" id="ProtNLM"/>
    </source>
</evidence>
<organism evidence="1 2">
    <name type="scientific">Mucilaginibacter aquariorum</name>
    <dbReference type="NCBI Taxonomy" id="2967225"/>
    <lineage>
        <taxon>Bacteria</taxon>
        <taxon>Pseudomonadati</taxon>
        <taxon>Bacteroidota</taxon>
        <taxon>Sphingobacteriia</taxon>
        <taxon>Sphingobacteriales</taxon>
        <taxon>Sphingobacteriaceae</taxon>
        <taxon>Mucilaginibacter</taxon>
    </lineage>
</organism>
<gene>
    <name evidence="1" type="ORF">NPE20_03920</name>
</gene>
<sequence>MKIACNDGSCVICTASVTQIKIPKEMRLEFEKADFLEDLISAEPADQKDLCLRLWKAALKGYDAKWHEDYKKAKKKKKAELSKDDKAMIKKIEKNISLFERIFDYNTWFLNKANSPHYDAYVLAANLGRSSCTYCNRLYTSTMKTIAGKKVMRPTFDHWFPKYRYPMLGLSFYNLIPSCTICNSSIKGFKEFDTATHIHPYVDADVLERYRFSYDYLEDLKNFRVKIKSDVADTRIMKTYKDLKIDICFDAHHAELADLIRVREAYSQDYIRNMFNSYPGANLSFDEIYRLAFGISYEPKDFYKLPLSKFKNDIVSELLLLSFTTELKK</sequence>
<accession>A0ABT1SXL1</accession>
<dbReference type="Gene3D" id="1.10.30.50">
    <property type="match status" value="1"/>
</dbReference>
<evidence type="ECO:0000313" key="2">
    <source>
        <dbReference type="Proteomes" id="UP001204376"/>
    </source>
</evidence>
<protein>
    <recommendedName>
        <fullName evidence="3">HNH domain-containing protein</fullName>
    </recommendedName>
</protein>
<dbReference type="EMBL" id="JANHOH010000001">
    <property type="protein sequence ID" value="MCQ6957086.1"/>
    <property type="molecule type" value="Genomic_DNA"/>
</dbReference>
<keyword evidence="2" id="KW-1185">Reference proteome</keyword>
<name>A0ABT1SXL1_9SPHI</name>
<dbReference type="Proteomes" id="UP001204376">
    <property type="component" value="Unassembled WGS sequence"/>
</dbReference>
<comment type="caution">
    <text evidence="1">The sequence shown here is derived from an EMBL/GenBank/DDBJ whole genome shotgun (WGS) entry which is preliminary data.</text>
</comment>
<proteinExistence type="predicted"/>
<evidence type="ECO:0000313" key="1">
    <source>
        <dbReference type="EMBL" id="MCQ6957086.1"/>
    </source>
</evidence>